<feature type="region of interest" description="Disordered" evidence="8">
    <location>
        <begin position="1"/>
        <end position="26"/>
    </location>
</feature>
<sequence>MTAMQSRDYPLAGPEWVPPPAPQANAPRRAQRWMGFAGAGTLIAVGYMDPGNWATAIAGGARYGYTLLSVVLLSSVMALLLQWLAARVGLVTGRDLAQLSRSQYSRRTSLALWGLCEIAIIACDLAEIIGSAVALQLLFGLSLPVGVVLAGALAFAMLGLQGFGQRRLEGAVAALILLTAGCFAAQLALANPDWSAAAAGLRPRSEIVAQAGMLWLATGILGATVMPHNLYLHSALLRVRGEAMPERTPATLRRALRATHWDTTLSLGFAFLINAALLILAACVFHASGNTSVESLGDAHKLLAPLLGNQWAGVMFAAALLACGLNSTVTATLAGQVTMEGFLDLRMKSWQRALITRALALLPALLIVGHNGEAQTTNLLVFSQVVLSLQLPFAVVPLVRFAGDGKLMGEWRVRGALLAVAWLMASAIVALNGILLWQTLTG</sequence>
<dbReference type="GO" id="GO:0005886">
    <property type="term" value="C:plasma membrane"/>
    <property type="evidence" value="ECO:0007669"/>
    <property type="project" value="UniProtKB-SubCell"/>
</dbReference>
<evidence type="ECO:0000256" key="5">
    <source>
        <dbReference type="ARBA" id="ARBA00022989"/>
    </source>
</evidence>
<dbReference type="Pfam" id="PF01566">
    <property type="entry name" value="Nramp"/>
    <property type="match status" value="1"/>
</dbReference>
<dbReference type="Proteomes" id="UP000337189">
    <property type="component" value="Unassembled WGS sequence"/>
</dbReference>
<evidence type="ECO:0000256" key="6">
    <source>
        <dbReference type="ARBA" id="ARBA00023136"/>
    </source>
</evidence>
<feature type="transmembrane region" description="Helical" evidence="7">
    <location>
        <begin position="68"/>
        <end position="90"/>
    </location>
</feature>
<keyword evidence="6 7" id="KW-0472">Membrane</keyword>
<feature type="transmembrane region" description="Helical" evidence="7">
    <location>
        <begin position="378"/>
        <end position="403"/>
    </location>
</feature>
<accession>A0A5E4Z1H8</accession>
<dbReference type="HAMAP" id="MF_00221">
    <property type="entry name" value="NRAMP"/>
    <property type="match status" value="1"/>
</dbReference>
<organism evidence="9 10">
    <name type="scientific">Pandoraea communis</name>
    <dbReference type="NCBI Taxonomy" id="2508297"/>
    <lineage>
        <taxon>Bacteria</taxon>
        <taxon>Pseudomonadati</taxon>
        <taxon>Pseudomonadota</taxon>
        <taxon>Betaproteobacteria</taxon>
        <taxon>Burkholderiales</taxon>
        <taxon>Burkholderiaceae</taxon>
        <taxon>Pandoraea</taxon>
    </lineage>
</organism>
<gene>
    <name evidence="7" type="primary">mntH</name>
    <name evidence="9" type="ORF">PCO31110_05025</name>
</gene>
<name>A0A5E4Z1H8_9BURK</name>
<evidence type="ECO:0000313" key="10">
    <source>
        <dbReference type="Proteomes" id="UP000337189"/>
    </source>
</evidence>
<evidence type="ECO:0000256" key="8">
    <source>
        <dbReference type="SAM" id="MobiDB-lite"/>
    </source>
</evidence>
<feature type="transmembrane region" description="Helical" evidence="7">
    <location>
        <begin position="110"/>
        <end position="129"/>
    </location>
</feature>
<feature type="transmembrane region" description="Helical" evidence="7">
    <location>
        <begin position="33"/>
        <end position="48"/>
    </location>
</feature>
<comment type="function">
    <text evidence="7">H(+)-stimulated, divalent metal cation uptake system.</text>
</comment>
<protein>
    <recommendedName>
        <fullName evidence="7">Divalent metal cation transporter MntH</fullName>
    </recommendedName>
</protein>
<keyword evidence="7" id="KW-0406">Ion transport</keyword>
<feature type="transmembrane region" description="Helical" evidence="7">
    <location>
        <begin position="263"/>
        <end position="287"/>
    </location>
</feature>
<evidence type="ECO:0000256" key="2">
    <source>
        <dbReference type="ARBA" id="ARBA00022448"/>
    </source>
</evidence>
<keyword evidence="3 7" id="KW-0812">Transmembrane</keyword>
<reference evidence="9 10" key="1">
    <citation type="submission" date="2019-08" db="EMBL/GenBank/DDBJ databases">
        <authorList>
            <person name="Peeters C."/>
        </authorList>
    </citation>
    <scope>NUCLEOTIDE SEQUENCE [LARGE SCALE GENOMIC DNA]</scope>
    <source>
        <strain evidence="9 10">LMG 31110</strain>
    </source>
</reference>
<dbReference type="PANTHER" id="PTHR11706">
    <property type="entry name" value="SOLUTE CARRIER PROTEIN FAMILY 11 MEMBER"/>
    <property type="match status" value="1"/>
</dbReference>
<dbReference type="GO" id="GO:0005384">
    <property type="term" value="F:manganese ion transmembrane transporter activity"/>
    <property type="evidence" value="ECO:0007669"/>
    <property type="project" value="TreeGrafter"/>
</dbReference>
<feature type="transmembrane region" description="Helical" evidence="7">
    <location>
        <begin position="170"/>
        <end position="189"/>
    </location>
</feature>
<keyword evidence="7" id="KW-1003">Cell membrane</keyword>
<dbReference type="EMBL" id="CABPSJ010000009">
    <property type="protein sequence ID" value="VVE55081.1"/>
    <property type="molecule type" value="Genomic_DNA"/>
</dbReference>
<dbReference type="GO" id="GO:0015086">
    <property type="term" value="F:cadmium ion transmembrane transporter activity"/>
    <property type="evidence" value="ECO:0007669"/>
    <property type="project" value="TreeGrafter"/>
</dbReference>
<evidence type="ECO:0000256" key="4">
    <source>
        <dbReference type="ARBA" id="ARBA00022847"/>
    </source>
</evidence>
<evidence type="ECO:0000313" key="9">
    <source>
        <dbReference type="EMBL" id="VVE55081.1"/>
    </source>
</evidence>
<dbReference type="PANTHER" id="PTHR11706:SF33">
    <property type="entry name" value="NATURAL RESISTANCE-ASSOCIATED MACROPHAGE PROTEIN 2"/>
    <property type="match status" value="1"/>
</dbReference>
<feature type="transmembrane region" description="Helical" evidence="7">
    <location>
        <begin position="209"/>
        <end position="232"/>
    </location>
</feature>
<dbReference type="AlphaFoldDB" id="A0A5E4Z1H8"/>
<keyword evidence="4 7" id="KW-0769">Symport</keyword>
<dbReference type="NCBIfam" id="NF001923">
    <property type="entry name" value="PRK00701.1"/>
    <property type="match status" value="1"/>
</dbReference>
<feature type="transmembrane region" description="Helical" evidence="7">
    <location>
        <begin position="135"/>
        <end position="158"/>
    </location>
</feature>
<dbReference type="InterPro" id="IPR001046">
    <property type="entry name" value="NRAMP_fam"/>
</dbReference>
<feature type="transmembrane region" description="Helical" evidence="7">
    <location>
        <begin position="311"/>
        <end position="334"/>
    </location>
</feature>
<comment type="similarity">
    <text evidence="7">Belongs to the NRAMP family.</text>
</comment>
<keyword evidence="2 7" id="KW-0813">Transport</keyword>
<dbReference type="NCBIfam" id="NF037982">
    <property type="entry name" value="Nramp_1"/>
    <property type="match status" value="1"/>
</dbReference>
<dbReference type="GO" id="GO:0046872">
    <property type="term" value="F:metal ion binding"/>
    <property type="evidence" value="ECO:0007669"/>
    <property type="project" value="UniProtKB-UniRule"/>
</dbReference>
<keyword evidence="5 7" id="KW-1133">Transmembrane helix</keyword>
<comment type="subcellular location">
    <subcellularLocation>
        <location evidence="7">Cell membrane</location>
        <topology evidence="7">Multi-pass membrane protein</topology>
    </subcellularLocation>
    <subcellularLocation>
        <location evidence="1">Membrane</location>
        <topology evidence="1">Multi-pass membrane protein</topology>
    </subcellularLocation>
</comment>
<proteinExistence type="inferred from homology"/>
<dbReference type="GO" id="GO:0015293">
    <property type="term" value="F:symporter activity"/>
    <property type="evidence" value="ECO:0007669"/>
    <property type="project" value="UniProtKB-UniRule"/>
</dbReference>
<dbReference type="PRINTS" id="PR00447">
    <property type="entry name" value="NATRESASSCMP"/>
</dbReference>
<evidence type="ECO:0000256" key="7">
    <source>
        <dbReference type="HAMAP-Rule" id="MF_00221"/>
    </source>
</evidence>
<feature type="transmembrane region" description="Helical" evidence="7">
    <location>
        <begin position="354"/>
        <end position="372"/>
    </location>
</feature>
<dbReference type="NCBIfam" id="TIGR01197">
    <property type="entry name" value="nramp"/>
    <property type="match status" value="1"/>
</dbReference>
<evidence type="ECO:0000256" key="1">
    <source>
        <dbReference type="ARBA" id="ARBA00004141"/>
    </source>
</evidence>
<feature type="transmembrane region" description="Helical" evidence="7">
    <location>
        <begin position="415"/>
        <end position="437"/>
    </location>
</feature>
<evidence type="ECO:0000256" key="3">
    <source>
        <dbReference type="ARBA" id="ARBA00022692"/>
    </source>
</evidence>
<dbReference type="GO" id="GO:0034755">
    <property type="term" value="P:iron ion transmembrane transport"/>
    <property type="evidence" value="ECO:0007669"/>
    <property type="project" value="TreeGrafter"/>
</dbReference>